<keyword evidence="3" id="KW-0560">Oxidoreductase</keyword>
<dbReference type="Proteomes" id="UP000522081">
    <property type="component" value="Unassembled WGS sequence"/>
</dbReference>
<organism evidence="8 9">
    <name type="scientific">Novosphingobium marinum</name>
    <dbReference type="NCBI Taxonomy" id="1514948"/>
    <lineage>
        <taxon>Bacteria</taxon>
        <taxon>Pseudomonadati</taxon>
        <taxon>Pseudomonadota</taxon>
        <taxon>Alphaproteobacteria</taxon>
        <taxon>Sphingomonadales</taxon>
        <taxon>Sphingomonadaceae</taxon>
        <taxon>Novosphingobium</taxon>
    </lineage>
</organism>
<evidence type="ECO:0000256" key="2">
    <source>
        <dbReference type="ARBA" id="ARBA00022964"/>
    </source>
</evidence>
<evidence type="ECO:0000256" key="1">
    <source>
        <dbReference type="ARBA" id="ARBA00001954"/>
    </source>
</evidence>
<gene>
    <name evidence="8" type="ORF">FHS75_001119</name>
</gene>
<dbReference type="EMBL" id="JACBZF010000002">
    <property type="protein sequence ID" value="NYH94800.1"/>
    <property type="molecule type" value="Genomic_DNA"/>
</dbReference>
<comment type="similarity">
    <text evidence="5">Belongs to the 2-oxoadipate dioxygenase/decarboxylase family.</text>
</comment>
<evidence type="ECO:0000256" key="6">
    <source>
        <dbReference type="ARBA" id="ARBA00035023"/>
    </source>
</evidence>
<dbReference type="EC" id="1.13.11.93" evidence="6"/>
<dbReference type="Pfam" id="PF07063">
    <property type="entry name" value="HGLS"/>
    <property type="match status" value="1"/>
</dbReference>
<reference evidence="8 9" key="1">
    <citation type="submission" date="2020-07" db="EMBL/GenBank/DDBJ databases">
        <title>Genomic Encyclopedia of Type Strains, Phase IV (KMG-IV): sequencing the most valuable type-strain genomes for metagenomic binning, comparative biology and taxonomic classification.</title>
        <authorList>
            <person name="Goeker M."/>
        </authorList>
    </citation>
    <scope>NUCLEOTIDE SEQUENCE [LARGE SCALE GENOMIC DNA]</scope>
    <source>
        <strain evidence="8 9">DSM 29043</strain>
    </source>
</reference>
<evidence type="ECO:0000256" key="7">
    <source>
        <dbReference type="ARBA" id="ARBA00035045"/>
    </source>
</evidence>
<comment type="caution">
    <text evidence="8">The sequence shown here is derived from an EMBL/GenBank/DDBJ whole genome shotgun (WGS) entry which is preliminary data.</text>
</comment>
<evidence type="ECO:0000256" key="5">
    <source>
        <dbReference type="ARBA" id="ARBA00035013"/>
    </source>
</evidence>
<name>A0A7Y9XWQ0_9SPHN</name>
<dbReference type="GO" id="GO:0051213">
    <property type="term" value="F:dioxygenase activity"/>
    <property type="evidence" value="ECO:0007669"/>
    <property type="project" value="UniProtKB-KW"/>
</dbReference>
<evidence type="ECO:0000313" key="9">
    <source>
        <dbReference type="Proteomes" id="UP000522081"/>
    </source>
</evidence>
<dbReference type="PANTHER" id="PTHR31136">
    <property type="entry name" value="DUF1338 DOMAIN-CONTAINING PROTEIN"/>
    <property type="match status" value="1"/>
</dbReference>
<proteinExistence type="inferred from homology"/>
<evidence type="ECO:0000256" key="3">
    <source>
        <dbReference type="ARBA" id="ARBA00023002"/>
    </source>
</evidence>
<dbReference type="InterPro" id="IPR009770">
    <property type="entry name" value="HGLS"/>
</dbReference>
<dbReference type="Gene3D" id="3.10.180.50">
    <property type="match status" value="1"/>
</dbReference>
<evidence type="ECO:0000313" key="8">
    <source>
        <dbReference type="EMBL" id="NYH94800.1"/>
    </source>
</evidence>
<evidence type="ECO:0000256" key="4">
    <source>
        <dbReference type="ARBA" id="ARBA00023004"/>
    </source>
</evidence>
<accession>A0A7Y9XWQ0</accession>
<protein>
    <recommendedName>
        <fullName evidence="6">2-oxoadipate dioxygenase/decarboxylase</fullName>
        <ecNumber evidence="6">1.13.11.93</ecNumber>
    </recommendedName>
    <alternativeName>
        <fullName evidence="7">2-hydroxyglutarate synthase</fullName>
    </alternativeName>
</protein>
<dbReference type="SMART" id="SM01150">
    <property type="entry name" value="DUF1338"/>
    <property type="match status" value="1"/>
</dbReference>
<sequence length="338" mass="36658">MATRTDTGKLHRLAAAAIGEERAKEAMAMLAIDPVFMQDRPEVTRADAAMALNVALFADLLERVPTARKYADGEHEKGEAIVFDHGALRTIDGESGGVPIGHTAFARILGPLGYDVAGEYPLPRLNMTGRAYAHRDMPETIPQFFVSELHVANLPSEAQDAANRIFATSSDPLGHDEQEGLDFLARNGACPVQLAEKMMPGLLAAFGRQHEIPALADYEALLPHSREGAWIATEGNAFNHATTRVPDVDRLAGELRASGMPMKPEVEVSANGRVRQTAFIADKVEREFRDADGGIVTRMVPGSFYEFITRDEIPDTGKLDLTFDSGNATGIFSVTSTR</sequence>
<dbReference type="PANTHER" id="PTHR31136:SF5">
    <property type="entry name" value="2-OXOADIPATE DIOXYGENASE_DECARBOXYLASE, CHLOROPLASTIC"/>
    <property type="match status" value="1"/>
</dbReference>
<keyword evidence="9" id="KW-1185">Reference proteome</keyword>
<keyword evidence="4" id="KW-0408">Iron</keyword>
<keyword evidence="2" id="KW-0223">Dioxygenase</keyword>
<comment type="cofactor">
    <cofactor evidence="1">
        <name>Fe(2+)</name>
        <dbReference type="ChEBI" id="CHEBI:29033"/>
    </cofactor>
</comment>
<dbReference type="AlphaFoldDB" id="A0A7Y9XWQ0"/>